<dbReference type="PANTHER" id="PTHR31633:SF1">
    <property type="entry name" value="H_ACA RIBONUCLEOPROTEIN COMPLEX NON-CORE SUBUNIT NAF1"/>
    <property type="match status" value="1"/>
</dbReference>
<dbReference type="InterPro" id="IPR038664">
    <property type="entry name" value="Gar1/Naf1_Cbf5-bd_sf"/>
</dbReference>
<keyword evidence="11" id="KW-1185">Reference proteome</keyword>
<evidence type="ECO:0000256" key="7">
    <source>
        <dbReference type="ARBA" id="ARBA00022884"/>
    </source>
</evidence>
<sequence>MESTDSGDSVDNQVKNLLNELLDRVQFINSLSENISVKLEPRHHKKVPRQSKQKKRRIFSSSEDDSSSSSDESFLSDDKNTLINQDSDSDMDEQKALRNRQGVRTRNELSVEDLPPIENLTITLSEETPIERIGYIRHIIDGKLVIIESLLHSPALNDDSVLFNRDRRSIGLVFETFGPVEKPCYSIRYNDIDSIHQRQIELNQEVFYAPKETTYTKYVFVQELRALKGSDASWEDDNEPPKFALDYSDDEQERRAKAVLKGKRSLDDNTDESIADVVSPPLTTTINHPNVFSPNFTNLQRGRGRGQQRGFRRGGNNADNRPTPNIPNWFQNTSNASPFQSRPAALPQAFWQNSTNAASNSNPFTFSNVTSSNSNNPNDQSTHQSSFQGNFSTHSAFPWM</sequence>
<evidence type="ECO:0000256" key="2">
    <source>
        <dbReference type="ARBA" id="ARBA00009801"/>
    </source>
</evidence>
<feature type="compositionally biased region" description="Low complexity" evidence="9">
    <location>
        <begin position="359"/>
        <end position="378"/>
    </location>
</feature>
<keyword evidence="8" id="KW-0539">Nucleus</keyword>
<feature type="compositionally biased region" description="Polar residues" evidence="9">
    <location>
        <begin position="317"/>
        <end position="340"/>
    </location>
</feature>
<comment type="similarity">
    <text evidence="2">Belongs to the NAF1 family.</text>
</comment>
<keyword evidence="6" id="KW-0597">Phosphoprotein</keyword>
<feature type="region of interest" description="Disordered" evidence="9">
    <location>
        <begin position="280"/>
        <end position="343"/>
    </location>
</feature>
<dbReference type="GO" id="GO:0003723">
    <property type="term" value="F:RNA binding"/>
    <property type="evidence" value="ECO:0007669"/>
    <property type="project" value="UniProtKB-KW"/>
</dbReference>
<evidence type="ECO:0000256" key="4">
    <source>
        <dbReference type="ARBA" id="ARBA00022517"/>
    </source>
</evidence>
<proteinExistence type="inferred from homology"/>
<dbReference type="InterPro" id="IPR009000">
    <property type="entry name" value="Transl_B-barrel_sf"/>
</dbReference>
<evidence type="ECO:0000256" key="5">
    <source>
        <dbReference type="ARBA" id="ARBA00022552"/>
    </source>
</evidence>
<dbReference type="EMBL" id="CAJNOR010002328">
    <property type="protein sequence ID" value="CAF1278890.1"/>
    <property type="molecule type" value="Genomic_DNA"/>
</dbReference>
<name>A0A815C4C8_ADIRI</name>
<dbReference type="AlphaFoldDB" id="A0A815C4C8"/>
<comment type="caution">
    <text evidence="10">The sequence shown here is derived from an EMBL/GenBank/DDBJ whole genome shotgun (WGS) entry which is preliminary data.</text>
</comment>
<feature type="compositionally biased region" description="Polar residues" evidence="9">
    <location>
        <begin position="379"/>
        <end position="400"/>
    </location>
</feature>
<organism evidence="10 11">
    <name type="scientific">Adineta ricciae</name>
    <name type="common">Rotifer</name>
    <dbReference type="NCBI Taxonomy" id="249248"/>
    <lineage>
        <taxon>Eukaryota</taxon>
        <taxon>Metazoa</taxon>
        <taxon>Spiralia</taxon>
        <taxon>Gnathifera</taxon>
        <taxon>Rotifera</taxon>
        <taxon>Eurotatoria</taxon>
        <taxon>Bdelloidea</taxon>
        <taxon>Adinetida</taxon>
        <taxon>Adinetidae</taxon>
        <taxon>Adineta</taxon>
    </lineage>
</organism>
<dbReference type="InterPro" id="IPR040309">
    <property type="entry name" value="Naf1"/>
</dbReference>
<accession>A0A815C4C8</accession>
<dbReference type="GO" id="GO:0005634">
    <property type="term" value="C:nucleus"/>
    <property type="evidence" value="ECO:0007669"/>
    <property type="project" value="UniProtKB-SubCell"/>
</dbReference>
<dbReference type="GO" id="GO:0000493">
    <property type="term" value="P:box H/ACA snoRNP assembly"/>
    <property type="evidence" value="ECO:0007669"/>
    <property type="project" value="InterPro"/>
</dbReference>
<keyword evidence="4" id="KW-0690">Ribosome biogenesis</keyword>
<dbReference type="GO" id="GO:0006364">
    <property type="term" value="P:rRNA processing"/>
    <property type="evidence" value="ECO:0007669"/>
    <property type="project" value="UniProtKB-KW"/>
</dbReference>
<feature type="compositionally biased region" description="Basic residues" evidence="9">
    <location>
        <begin position="41"/>
        <end position="58"/>
    </location>
</feature>
<protein>
    <recommendedName>
        <fullName evidence="3">H/ACA ribonucleoprotein complex non-core subunit NAF1</fullName>
    </recommendedName>
</protein>
<gene>
    <name evidence="10" type="ORF">XAT740_LOCUS27705</name>
</gene>
<evidence type="ECO:0000256" key="9">
    <source>
        <dbReference type="SAM" id="MobiDB-lite"/>
    </source>
</evidence>
<evidence type="ECO:0000256" key="6">
    <source>
        <dbReference type="ARBA" id="ARBA00022553"/>
    </source>
</evidence>
<reference evidence="10" key="1">
    <citation type="submission" date="2021-02" db="EMBL/GenBank/DDBJ databases">
        <authorList>
            <person name="Nowell W R."/>
        </authorList>
    </citation>
    <scope>NUCLEOTIDE SEQUENCE</scope>
</reference>
<dbReference type="GO" id="GO:0043489">
    <property type="term" value="P:RNA stabilization"/>
    <property type="evidence" value="ECO:0007669"/>
    <property type="project" value="UniProtKB-ARBA"/>
</dbReference>
<evidence type="ECO:0000256" key="3">
    <source>
        <dbReference type="ARBA" id="ARBA00021438"/>
    </source>
</evidence>
<dbReference type="SUPFAM" id="SSF50447">
    <property type="entry name" value="Translation proteins"/>
    <property type="match status" value="1"/>
</dbReference>
<feature type="region of interest" description="Disordered" evidence="9">
    <location>
        <begin position="355"/>
        <end position="400"/>
    </location>
</feature>
<feature type="compositionally biased region" description="Basic residues" evidence="9">
    <location>
        <begin position="302"/>
        <end position="312"/>
    </location>
</feature>
<feature type="region of interest" description="Disordered" evidence="9">
    <location>
        <begin position="39"/>
        <end position="110"/>
    </location>
</feature>
<keyword evidence="5" id="KW-0698">rRNA processing</keyword>
<keyword evidence="7" id="KW-0694">RNA-binding</keyword>
<dbReference type="Pfam" id="PF04410">
    <property type="entry name" value="Gar1"/>
    <property type="match status" value="1"/>
</dbReference>
<dbReference type="GO" id="GO:0005732">
    <property type="term" value="C:sno(s)RNA-containing ribonucleoprotein complex"/>
    <property type="evidence" value="ECO:0007669"/>
    <property type="project" value="InterPro"/>
</dbReference>
<evidence type="ECO:0000256" key="8">
    <source>
        <dbReference type="ARBA" id="ARBA00023242"/>
    </source>
</evidence>
<evidence type="ECO:0000256" key="1">
    <source>
        <dbReference type="ARBA" id="ARBA00004123"/>
    </source>
</evidence>
<dbReference type="FunFam" id="2.40.10.230:FF:000002">
    <property type="entry name" value="H/ACA ribonucleoprotein complex non-core subunit NAF1"/>
    <property type="match status" value="1"/>
</dbReference>
<dbReference type="GO" id="GO:0001522">
    <property type="term" value="P:pseudouridine synthesis"/>
    <property type="evidence" value="ECO:0007669"/>
    <property type="project" value="InterPro"/>
</dbReference>
<comment type="subcellular location">
    <subcellularLocation>
        <location evidence="1">Nucleus</location>
    </subcellularLocation>
</comment>
<feature type="compositionally biased region" description="Polar residues" evidence="9">
    <location>
        <begin position="281"/>
        <end position="299"/>
    </location>
</feature>
<dbReference type="PANTHER" id="PTHR31633">
    <property type="entry name" value="H/ACA RIBONUCLEOPROTEIN COMPLEX NON-CORE SUBUNIT NAF1"/>
    <property type="match status" value="1"/>
</dbReference>
<evidence type="ECO:0000313" key="11">
    <source>
        <dbReference type="Proteomes" id="UP000663828"/>
    </source>
</evidence>
<evidence type="ECO:0000313" key="10">
    <source>
        <dbReference type="EMBL" id="CAF1278890.1"/>
    </source>
</evidence>
<dbReference type="Proteomes" id="UP000663828">
    <property type="component" value="Unassembled WGS sequence"/>
</dbReference>
<dbReference type="Gene3D" id="2.40.10.230">
    <property type="entry name" value="Probable tRNA pseudouridine synthase domain"/>
    <property type="match status" value="1"/>
</dbReference>
<dbReference type="InterPro" id="IPR007504">
    <property type="entry name" value="H/ACA_rnp_Gar1/Naf1"/>
</dbReference>